<dbReference type="SUPFAM" id="SSF141371">
    <property type="entry name" value="PilZ domain-like"/>
    <property type="match status" value="1"/>
</dbReference>
<accession>A0ABX2N440</accession>
<name>A0ABX2N440_9SPHN</name>
<proteinExistence type="predicted"/>
<comment type="caution">
    <text evidence="2">The sequence shown here is derived from an EMBL/GenBank/DDBJ whole genome shotgun (WGS) entry which is preliminary data.</text>
</comment>
<evidence type="ECO:0000313" key="2">
    <source>
        <dbReference type="EMBL" id="NVD28437.1"/>
    </source>
</evidence>
<evidence type="ECO:0000313" key="3">
    <source>
        <dbReference type="Proteomes" id="UP000652427"/>
    </source>
</evidence>
<dbReference type="RefSeq" id="WP_176279885.1">
    <property type="nucleotide sequence ID" value="NZ_JABWMH010000003.1"/>
</dbReference>
<dbReference type="EMBL" id="JABWMH010000003">
    <property type="protein sequence ID" value="NVD28437.1"/>
    <property type="molecule type" value="Genomic_DNA"/>
</dbReference>
<protein>
    <submittedName>
        <fullName evidence="2">PilZ domain-containing protein</fullName>
    </submittedName>
</protein>
<dbReference type="Pfam" id="PF07238">
    <property type="entry name" value="PilZ"/>
    <property type="match status" value="1"/>
</dbReference>
<evidence type="ECO:0000259" key="1">
    <source>
        <dbReference type="Pfam" id="PF07238"/>
    </source>
</evidence>
<gene>
    <name evidence="2" type="ORF">HUO14_11040</name>
</gene>
<feature type="domain" description="PilZ" evidence="1">
    <location>
        <begin position="19"/>
        <end position="99"/>
    </location>
</feature>
<dbReference type="InterPro" id="IPR009875">
    <property type="entry name" value="PilZ_domain"/>
</dbReference>
<sequence>MGYMNSQFRTVKPALIEHRKVYRHPVQIQRAAIRQHGKTGKAGELVDVSIYGCRIACDSRFRASTRLWLRFDDSSPIPATTIWCKDGHIGCRFDEKLDHGLFRSLTLISE</sequence>
<dbReference type="Proteomes" id="UP000652427">
    <property type="component" value="Unassembled WGS sequence"/>
</dbReference>
<organism evidence="2 3">
    <name type="scientific">Parasphingorhabdus flavimaris</name>
    <dbReference type="NCBI Taxonomy" id="266812"/>
    <lineage>
        <taxon>Bacteria</taxon>
        <taxon>Pseudomonadati</taxon>
        <taxon>Pseudomonadota</taxon>
        <taxon>Alphaproteobacteria</taxon>
        <taxon>Sphingomonadales</taxon>
        <taxon>Sphingomonadaceae</taxon>
        <taxon>Parasphingorhabdus</taxon>
    </lineage>
</organism>
<dbReference type="Gene3D" id="2.40.10.220">
    <property type="entry name" value="predicted glycosyltransferase like domains"/>
    <property type="match status" value="1"/>
</dbReference>
<keyword evidence="3" id="KW-1185">Reference proteome</keyword>
<reference evidence="2 3" key="1">
    <citation type="submission" date="2020-06" db="EMBL/GenBank/DDBJ databases">
        <authorList>
            <person name="Kim S.-J."/>
            <person name="Park S.-J."/>
        </authorList>
    </citation>
    <scope>NUCLEOTIDE SEQUENCE [LARGE SCALE GENOMIC DNA]</scope>
    <source>
        <strain evidence="2 3">SW-151</strain>
    </source>
</reference>